<accession>A0ABN5PQI0</accession>
<keyword evidence="7" id="KW-0614">Plasmid</keyword>
<keyword evidence="2" id="KW-1003">Cell membrane</keyword>
<evidence type="ECO:0000256" key="4">
    <source>
        <dbReference type="ARBA" id="ARBA00022989"/>
    </source>
</evidence>
<feature type="transmembrane region" description="Helical" evidence="6">
    <location>
        <begin position="384"/>
        <end position="407"/>
    </location>
</feature>
<evidence type="ECO:0000256" key="5">
    <source>
        <dbReference type="ARBA" id="ARBA00023136"/>
    </source>
</evidence>
<geneLocation type="plasmid" evidence="8">
    <name>pva1</name>
</geneLocation>
<dbReference type="Proteomes" id="UP000262832">
    <property type="component" value="Plasmid pVa1"/>
</dbReference>
<protein>
    <submittedName>
        <fullName evidence="7">UbiA family prenyltransferase</fullName>
    </submittedName>
</protein>
<dbReference type="InterPro" id="IPR044878">
    <property type="entry name" value="UbiA_sf"/>
</dbReference>
<keyword evidence="8" id="KW-1185">Reference proteome</keyword>
<proteinExistence type="predicted"/>
<dbReference type="SUPFAM" id="SSF56784">
    <property type="entry name" value="HAD-like"/>
    <property type="match status" value="1"/>
</dbReference>
<organism evidence="7 8">
    <name type="scientific">Vibrio alfacsensis</name>
    <dbReference type="NCBI Taxonomy" id="1074311"/>
    <lineage>
        <taxon>Bacteria</taxon>
        <taxon>Pseudomonadati</taxon>
        <taxon>Pseudomonadota</taxon>
        <taxon>Gammaproteobacteria</taxon>
        <taxon>Vibrionales</taxon>
        <taxon>Vibrionaceae</taxon>
        <taxon>Vibrio</taxon>
    </lineage>
</organism>
<dbReference type="InterPro" id="IPR039653">
    <property type="entry name" value="Prenyltransferase"/>
</dbReference>
<gene>
    <name evidence="7" type="ORF">D1115_22990</name>
</gene>
<keyword evidence="3 6" id="KW-0812">Transmembrane</keyword>
<evidence type="ECO:0000313" key="8">
    <source>
        <dbReference type="Proteomes" id="UP000262832"/>
    </source>
</evidence>
<dbReference type="EMBL" id="CP032095">
    <property type="protein sequence ID" value="AXY03745.1"/>
    <property type="molecule type" value="Genomic_DNA"/>
</dbReference>
<feature type="transmembrane region" description="Helical" evidence="6">
    <location>
        <begin position="419"/>
        <end position="436"/>
    </location>
</feature>
<evidence type="ECO:0000256" key="2">
    <source>
        <dbReference type="ARBA" id="ARBA00022475"/>
    </source>
</evidence>
<evidence type="ECO:0000256" key="3">
    <source>
        <dbReference type="ARBA" id="ARBA00022692"/>
    </source>
</evidence>
<evidence type="ECO:0000256" key="6">
    <source>
        <dbReference type="SAM" id="Phobius"/>
    </source>
</evidence>
<dbReference type="NCBIfam" id="NF006088">
    <property type="entry name" value="PRK08238.1"/>
    <property type="match status" value="1"/>
</dbReference>
<sequence>MENNEYYPMFVDLDGTYTKTDLLFESFFAALKQNPLIIFYCIPWLLKGKSHLKYQLSLRADLDMSRLPLNQQLASYMADEKKRGRKIYLATASNEKYAKAVVNQHAIFDDCIYSNENTNLKGRAKLEKIERISKKFIYAGNDSIDFEIFSHAEQSVLVNPTYQAMKKAQNFNIDKVFDTEKPNWRIWLKQIRAHQWLKNLLVFVPLIVSGGLWNVTTVIYALCAFIAFSFLASATYILNDLLDIESDRAHSKKKYRPLAAGSITIKDGVVMGFILLSIALGISLFIGANFTLVLLSYLLLTVLYSFKVKQYVAMDVVTLALLYTIRILAGAAAIGVVASFWLLAFSIFIFLSLALVKRCSEIQTMETDGKTRAKGRDYTVEDYAVLNSFGASSALLSVLMFCFYINNNVLTNQYQQPDILWLIVPALCYWLMRMWIKTHRGEMHHDPIIFSLRDRGSLITISFCGLVAIMAQIS</sequence>
<keyword evidence="4 6" id="KW-1133">Transmembrane helix</keyword>
<comment type="subcellular location">
    <subcellularLocation>
        <location evidence="1">Membrane</location>
        <topology evidence="1">Multi-pass membrane protein</topology>
    </subcellularLocation>
</comment>
<dbReference type="Pfam" id="PF01040">
    <property type="entry name" value="UbiA"/>
    <property type="match status" value="1"/>
</dbReference>
<dbReference type="Gene3D" id="3.40.50.1000">
    <property type="entry name" value="HAD superfamily/HAD-like"/>
    <property type="match status" value="1"/>
</dbReference>
<dbReference type="PANTHER" id="PTHR11048:SF5">
    <property type="entry name" value="DECAPRENYL-PHOSPHATE PHOSPHORIBOSYLTRANSFERASE"/>
    <property type="match status" value="1"/>
</dbReference>
<feature type="transmembrane region" description="Helical" evidence="6">
    <location>
        <begin position="219"/>
        <end position="238"/>
    </location>
</feature>
<evidence type="ECO:0000313" key="7">
    <source>
        <dbReference type="EMBL" id="AXY03745.1"/>
    </source>
</evidence>
<feature type="transmembrane region" description="Helical" evidence="6">
    <location>
        <begin position="456"/>
        <end position="473"/>
    </location>
</feature>
<keyword evidence="5 6" id="KW-0472">Membrane</keyword>
<dbReference type="InterPro" id="IPR023214">
    <property type="entry name" value="HAD_sf"/>
</dbReference>
<feature type="transmembrane region" description="Helical" evidence="6">
    <location>
        <begin position="284"/>
        <end position="304"/>
    </location>
</feature>
<reference evidence="7 8" key="1">
    <citation type="submission" date="2018-08" db="EMBL/GenBank/DDBJ databases">
        <title>Genomic taxonomy of the Vibrionaceae family.</title>
        <authorList>
            <person name="Gomez-Gil B."/>
            <person name="Tanaka M."/>
            <person name="Sawabe T."/>
            <person name="Enciso-Ibarra K."/>
        </authorList>
    </citation>
    <scope>NUCLEOTIDE SEQUENCE [LARGE SCALE GENOMIC DNA]</scope>
    <source>
        <strain evidence="7 8">CAIM 1831</strain>
        <plasmid evidence="8">pva1</plasmid>
    </source>
</reference>
<feature type="transmembrane region" description="Helical" evidence="6">
    <location>
        <begin position="258"/>
        <end position="278"/>
    </location>
</feature>
<dbReference type="InterPro" id="IPR036412">
    <property type="entry name" value="HAD-like_sf"/>
</dbReference>
<dbReference type="Gene3D" id="1.10.357.140">
    <property type="entry name" value="UbiA prenyltransferase"/>
    <property type="match status" value="1"/>
</dbReference>
<dbReference type="RefSeq" id="WP_128813626.1">
    <property type="nucleotide sequence ID" value="NZ_CP032095.1"/>
</dbReference>
<dbReference type="CDD" id="cd13963">
    <property type="entry name" value="PT_UbiA_2"/>
    <property type="match status" value="1"/>
</dbReference>
<dbReference type="PANTHER" id="PTHR11048">
    <property type="entry name" value="PRENYLTRANSFERASES"/>
    <property type="match status" value="1"/>
</dbReference>
<evidence type="ECO:0000256" key="1">
    <source>
        <dbReference type="ARBA" id="ARBA00004141"/>
    </source>
</evidence>
<dbReference type="InterPro" id="IPR000537">
    <property type="entry name" value="UbiA_prenyltransferase"/>
</dbReference>
<name>A0ABN5PQI0_9VIBR</name>